<dbReference type="Proteomes" id="UP001303285">
    <property type="component" value="Unassembled WGS sequence"/>
</dbReference>
<dbReference type="SUPFAM" id="SSF53448">
    <property type="entry name" value="Nucleotide-diphospho-sugar transferases"/>
    <property type="match status" value="1"/>
</dbReference>
<dbReference type="InterPro" id="IPR050834">
    <property type="entry name" value="Glycosyltransf_2"/>
</dbReference>
<organism evidence="2 3">
    <name type="scientific">Nodularia spumigena UHCC 0060</name>
    <dbReference type="NCBI Taxonomy" id="3110300"/>
    <lineage>
        <taxon>Bacteria</taxon>
        <taxon>Bacillati</taxon>
        <taxon>Cyanobacteriota</taxon>
        <taxon>Cyanophyceae</taxon>
        <taxon>Nostocales</taxon>
        <taxon>Nodulariaceae</taxon>
        <taxon>Nodularia</taxon>
    </lineage>
</organism>
<dbReference type="InterPro" id="IPR001173">
    <property type="entry name" value="Glyco_trans_2-like"/>
</dbReference>
<feature type="domain" description="Glycosyltransferase 2-like" evidence="1">
    <location>
        <begin position="9"/>
        <end position="105"/>
    </location>
</feature>
<keyword evidence="3" id="KW-1185">Reference proteome</keyword>
<evidence type="ECO:0000313" key="3">
    <source>
        <dbReference type="Proteomes" id="UP001303285"/>
    </source>
</evidence>
<name>A0ABU5URL1_NODSP</name>
<dbReference type="GeneID" id="78018461"/>
<evidence type="ECO:0000313" key="2">
    <source>
        <dbReference type="EMBL" id="MEA5608900.1"/>
    </source>
</evidence>
<accession>A0ABU5URL1</accession>
<gene>
    <name evidence="2" type="ORF">VB695_12615</name>
</gene>
<reference evidence="2 3" key="1">
    <citation type="submission" date="2023-12" db="EMBL/GenBank/DDBJ databases">
        <title>Baltic Sea Cyanobacteria.</title>
        <authorList>
            <person name="Delbaje E."/>
            <person name="Fewer D.P."/>
            <person name="Shishido T.K."/>
        </authorList>
    </citation>
    <scope>NUCLEOTIDE SEQUENCE [LARGE SCALE GENOMIC DNA]</scope>
    <source>
        <strain evidence="2 3">UHCC 0060</strain>
    </source>
</reference>
<dbReference type="RefSeq" id="WP_006198901.1">
    <property type="nucleotide sequence ID" value="NZ_JAYGHK010000035.1"/>
</dbReference>
<dbReference type="PANTHER" id="PTHR43685">
    <property type="entry name" value="GLYCOSYLTRANSFERASE"/>
    <property type="match status" value="1"/>
</dbReference>
<dbReference type="PANTHER" id="PTHR43685:SF2">
    <property type="entry name" value="GLYCOSYLTRANSFERASE 2-LIKE DOMAIN-CONTAINING PROTEIN"/>
    <property type="match status" value="1"/>
</dbReference>
<dbReference type="Pfam" id="PF00535">
    <property type="entry name" value="Glycos_transf_2"/>
    <property type="match status" value="1"/>
</dbReference>
<dbReference type="EMBL" id="JAYGHK010000035">
    <property type="protein sequence ID" value="MEA5608900.1"/>
    <property type="molecule type" value="Genomic_DNA"/>
</dbReference>
<sequence>MDYQVIAYITAYKDLQAVKKCLELLKNQSYPIQEIFVVDNSPQQIIFSEDGLLVKHCPENIGVAGGLKQAVIWAKEKDANFLWAFDQDSEPDEDLLEKLLLKYQSLSTNEFPIGIVAPLAIDVQSQSNIHGLIFSGYKFDLPSELQTLTDYYECDAVITSGSLISIDAARSVELPREDLFLDAVDYLYCMNFKSQGYKIVVIKDAILKHHLGTYRQVKSPKTKTEVFTYTCSPLRYYYSCRNHTFLETRLSTKLMLSKSIICRLNVVRNHLRHIFYYEPDLTLLKAWACITGTIEGFFGRLGKTW</sequence>
<evidence type="ECO:0000259" key="1">
    <source>
        <dbReference type="Pfam" id="PF00535"/>
    </source>
</evidence>
<dbReference type="CDD" id="cd02526">
    <property type="entry name" value="GT2_RfbF_like"/>
    <property type="match status" value="1"/>
</dbReference>
<dbReference type="Gene3D" id="3.90.550.10">
    <property type="entry name" value="Spore Coat Polysaccharide Biosynthesis Protein SpsA, Chain A"/>
    <property type="match status" value="1"/>
</dbReference>
<proteinExistence type="predicted"/>
<protein>
    <submittedName>
        <fullName evidence="2">Glycosyltransferase family 2 protein</fullName>
    </submittedName>
</protein>
<dbReference type="InterPro" id="IPR029044">
    <property type="entry name" value="Nucleotide-diphossugar_trans"/>
</dbReference>
<comment type="caution">
    <text evidence="2">The sequence shown here is derived from an EMBL/GenBank/DDBJ whole genome shotgun (WGS) entry which is preliminary data.</text>
</comment>